<feature type="region of interest" description="Disordered" evidence="1">
    <location>
        <begin position="1"/>
        <end position="21"/>
    </location>
</feature>
<feature type="compositionally biased region" description="Low complexity" evidence="1">
    <location>
        <begin position="9"/>
        <end position="21"/>
    </location>
</feature>
<accession>A0A8K0INH4</accession>
<reference evidence="2" key="2">
    <citation type="submission" date="2019-07" db="EMBL/GenBank/DDBJ databases">
        <authorList>
            <person name="Yang Y."/>
            <person name="Bocs S."/>
            <person name="Baudouin L."/>
        </authorList>
    </citation>
    <scope>NUCLEOTIDE SEQUENCE</scope>
    <source>
        <tissue evidence="2">Spear leaf of Hainan Tall coconut</tissue>
    </source>
</reference>
<name>A0A8K0INH4_COCNU</name>
<organism evidence="2 3">
    <name type="scientific">Cocos nucifera</name>
    <name type="common">Coconut palm</name>
    <dbReference type="NCBI Taxonomy" id="13894"/>
    <lineage>
        <taxon>Eukaryota</taxon>
        <taxon>Viridiplantae</taxon>
        <taxon>Streptophyta</taxon>
        <taxon>Embryophyta</taxon>
        <taxon>Tracheophyta</taxon>
        <taxon>Spermatophyta</taxon>
        <taxon>Magnoliopsida</taxon>
        <taxon>Liliopsida</taxon>
        <taxon>Arecaceae</taxon>
        <taxon>Arecoideae</taxon>
        <taxon>Cocoseae</taxon>
        <taxon>Attaleinae</taxon>
        <taxon>Cocos</taxon>
    </lineage>
</organism>
<keyword evidence="3" id="KW-1185">Reference proteome</keyword>
<gene>
    <name evidence="2" type="ORF">COCNU_11G002740</name>
</gene>
<dbReference type="Proteomes" id="UP000797356">
    <property type="component" value="Chromosome 11"/>
</dbReference>
<dbReference type="EMBL" id="CM017882">
    <property type="protein sequence ID" value="KAG1363447.1"/>
    <property type="molecule type" value="Genomic_DNA"/>
</dbReference>
<protein>
    <submittedName>
        <fullName evidence="2">Uncharacterized protein</fullName>
    </submittedName>
</protein>
<evidence type="ECO:0000256" key="1">
    <source>
        <dbReference type="SAM" id="MobiDB-lite"/>
    </source>
</evidence>
<dbReference type="AlphaFoldDB" id="A0A8K0INH4"/>
<sequence>MMRTWQTHSAPASSHSGSSRSFATTNHAFSTFLPLPMGRFLAPEPSLRQSRSRTAFGAE</sequence>
<evidence type="ECO:0000313" key="2">
    <source>
        <dbReference type="EMBL" id="KAG1363447.1"/>
    </source>
</evidence>
<reference evidence="2" key="1">
    <citation type="journal article" date="2017" name="Gigascience">
        <title>The genome draft of coconut (Cocos nucifera).</title>
        <authorList>
            <person name="Xiao Y."/>
            <person name="Xu P."/>
            <person name="Fan H."/>
            <person name="Baudouin L."/>
            <person name="Xia W."/>
            <person name="Bocs S."/>
            <person name="Xu J."/>
            <person name="Li Q."/>
            <person name="Guo A."/>
            <person name="Zhou L."/>
            <person name="Li J."/>
            <person name="Wu Y."/>
            <person name="Ma Z."/>
            <person name="Armero A."/>
            <person name="Issali A.E."/>
            <person name="Liu N."/>
            <person name="Peng M."/>
            <person name="Yang Y."/>
        </authorList>
    </citation>
    <scope>NUCLEOTIDE SEQUENCE</scope>
    <source>
        <tissue evidence="2">Spear leaf of Hainan Tall coconut</tissue>
    </source>
</reference>
<feature type="region of interest" description="Disordered" evidence="1">
    <location>
        <begin position="40"/>
        <end position="59"/>
    </location>
</feature>
<proteinExistence type="predicted"/>
<evidence type="ECO:0000313" key="3">
    <source>
        <dbReference type="Proteomes" id="UP000797356"/>
    </source>
</evidence>
<comment type="caution">
    <text evidence="2">The sequence shown here is derived from an EMBL/GenBank/DDBJ whole genome shotgun (WGS) entry which is preliminary data.</text>
</comment>